<comment type="caution">
    <text evidence="1">The sequence shown here is derived from an EMBL/GenBank/DDBJ whole genome shotgun (WGS) entry which is preliminary data.</text>
</comment>
<dbReference type="EMBL" id="JAAVTX010000001">
    <property type="protein sequence ID" value="NKE43652.1"/>
    <property type="molecule type" value="Genomic_DNA"/>
</dbReference>
<gene>
    <name evidence="1" type="ORF">HB662_02615</name>
</gene>
<accession>A0ABX1ESW3</accession>
<dbReference type="RefSeq" id="WP_168046824.1">
    <property type="nucleotide sequence ID" value="NZ_JAATJR010000001.1"/>
</dbReference>
<organism evidence="1 2">
    <name type="scientific">Falsiroseomonas frigidaquae</name>
    <dbReference type="NCBI Taxonomy" id="487318"/>
    <lineage>
        <taxon>Bacteria</taxon>
        <taxon>Pseudomonadati</taxon>
        <taxon>Pseudomonadota</taxon>
        <taxon>Alphaproteobacteria</taxon>
        <taxon>Acetobacterales</taxon>
        <taxon>Roseomonadaceae</taxon>
        <taxon>Falsiroseomonas</taxon>
    </lineage>
</organism>
<evidence type="ECO:0008006" key="3">
    <source>
        <dbReference type="Google" id="ProtNLM"/>
    </source>
</evidence>
<proteinExistence type="predicted"/>
<evidence type="ECO:0000313" key="2">
    <source>
        <dbReference type="Proteomes" id="UP000765160"/>
    </source>
</evidence>
<protein>
    <recommendedName>
        <fullName evidence="3">DUF4089 domain-containing protein</fullName>
    </recommendedName>
</protein>
<evidence type="ECO:0000313" key="1">
    <source>
        <dbReference type="EMBL" id="NKE43652.1"/>
    </source>
</evidence>
<name>A0ABX1ESW3_9PROT</name>
<keyword evidence="2" id="KW-1185">Reference proteome</keyword>
<reference evidence="1 2" key="1">
    <citation type="submission" date="2020-03" db="EMBL/GenBank/DDBJ databases">
        <title>Roseomonas selenitidurans sp. nov. isolated from soil.</title>
        <authorList>
            <person name="Liu H."/>
        </authorList>
    </citation>
    <scope>NUCLEOTIDE SEQUENCE [LARGE SCALE GENOMIC DNA]</scope>
    <source>
        <strain evidence="1 2">JCM 15073</strain>
    </source>
</reference>
<sequence length="59" mass="6459">MPEPMPEKLFDALIAHAGLVLTPAQRASILNASRHLTAATERLRPQDQVALEPATVFRP</sequence>
<dbReference type="Proteomes" id="UP000765160">
    <property type="component" value="Unassembled WGS sequence"/>
</dbReference>